<name>A0ABP8E3B2_9MICO</name>
<dbReference type="SUPFAM" id="SSF56801">
    <property type="entry name" value="Acetyl-CoA synthetase-like"/>
    <property type="match status" value="1"/>
</dbReference>
<dbReference type="Gene3D" id="3.30.300.30">
    <property type="match status" value="1"/>
</dbReference>
<dbReference type="Pfam" id="PF00501">
    <property type="entry name" value="AMP-binding"/>
    <property type="match status" value="1"/>
</dbReference>
<reference evidence="7" key="1">
    <citation type="journal article" date="2019" name="Int. J. Syst. Evol. Microbiol.">
        <title>The Global Catalogue of Microorganisms (GCM) 10K type strain sequencing project: providing services to taxonomists for standard genome sequencing and annotation.</title>
        <authorList>
            <consortium name="The Broad Institute Genomics Platform"/>
            <consortium name="The Broad Institute Genome Sequencing Center for Infectious Disease"/>
            <person name="Wu L."/>
            <person name="Ma J."/>
        </authorList>
    </citation>
    <scope>NUCLEOTIDE SEQUENCE [LARGE SCALE GENOMIC DNA]</scope>
    <source>
        <strain evidence="7">JCM 17442</strain>
    </source>
</reference>
<keyword evidence="7" id="KW-1185">Reference proteome</keyword>
<dbReference type="Proteomes" id="UP001501594">
    <property type="component" value="Unassembled WGS sequence"/>
</dbReference>
<proteinExistence type="inferred from homology"/>
<comment type="caution">
    <text evidence="6">The sequence shown here is derived from an EMBL/GenBank/DDBJ whole genome shotgun (WGS) entry which is preliminary data.</text>
</comment>
<feature type="domain" description="AMP-dependent synthetase/ligase" evidence="4">
    <location>
        <begin position="14"/>
        <end position="352"/>
    </location>
</feature>
<keyword evidence="2 6" id="KW-0436">Ligase</keyword>
<evidence type="ECO:0000256" key="1">
    <source>
        <dbReference type="ARBA" id="ARBA00006432"/>
    </source>
</evidence>
<evidence type="ECO:0000256" key="2">
    <source>
        <dbReference type="ARBA" id="ARBA00022598"/>
    </source>
</evidence>
<dbReference type="PROSITE" id="PS00455">
    <property type="entry name" value="AMP_BINDING"/>
    <property type="match status" value="1"/>
</dbReference>
<gene>
    <name evidence="6" type="ORF">GCM10022256_23420</name>
</gene>
<dbReference type="Gene3D" id="3.40.50.12780">
    <property type="entry name" value="N-terminal domain of ligase-like"/>
    <property type="match status" value="1"/>
</dbReference>
<dbReference type="InterPro" id="IPR020845">
    <property type="entry name" value="AMP-binding_CS"/>
</dbReference>
<evidence type="ECO:0000259" key="5">
    <source>
        <dbReference type="Pfam" id="PF13193"/>
    </source>
</evidence>
<dbReference type="PANTHER" id="PTHR43201">
    <property type="entry name" value="ACYL-COA SYNTHETASE"/>
    <property type="match status" value="1"/>
</dbReference>
<feature type="domain" description="AMP-binding enzyme C-terminal" evidence="5">
    <location>
        <begin position="401"/>
        <end position="487"/>
    </location>
</feature>
<dbReference type="InterPro" id="IPR045851">
    <property type="entry name" value="AMP-bd_C_sf"/>
</dbReference>
<comment type="similarity">
    <text evidence="1">Belongs to the ATP-dependent AMP-binding enzyme family.</text>
</comment>
<evidence type="ECO:0000259" key="4">
    <source>
        <dbReference type="Pfam" id="PF00501"/>
    </source>
</evidence>
<sequence length="503" mass="52697">MDTLRSLIAARSSDAPDDAYLEDARSERVVTFADLDRQATSWSRALDALGVGSNATVVVDIGDPLAFAVAHLAVVASGRRSVPVNPQGTWAETLRAVSLGGSAAIVSDRDEPGESSVPVLRPDPATCSPAGAADFDPAAPVDGGAAEPGAGSVILFTSGSTGTPKGVELTEAQLLFVARAIARHNALTSDDRGFNSLPLFHVNAEVVGLLSTLVAGATLVLDRGFHRTGFWELLEERRITWLNAVPAILAVLAKSGPARPPAGLRFVRSASSALPEAVRTAFAGIPMIISYGMTEGASQITATPLGEEPRAGSVGLPVGDEVQPRDASGGAVPVGEIGELWIRGPGVVTGYFEGRAADRFDADGWLRTGDLGHVDADGWVYLAGRTDDVINRGGEKVYPAEVEDVLLEDARVREAVVVARPDQILGSVPVAYVIPADLDLADPARPDEARKALTADLAARCDAELPRFKRPVDITVVEDLPRTPTGKVQRGRTRELLAESTPA</sequence>
<evidence type="ECO:0000313" key="7">
    <source>
        <dbReference type="Proteomes" id="UP001501594"/>
    </source>
</evidence>
<dbReference type="InterPro" id="IPR042099">
    <property type="entry name" value="ANL_N_sf"/>
</dbReference>
<protein>
    <submittedName>
        <fullName evidence="6">Acyl--CoA ligase</fullName>
    </submittedName>
</protein>
<dbReference type="PANTHER" id="PTHR43201:SF5">
    <property type="entry name" value="MEDIUM-CHAIN ACYL-COA LIGASE ACSF2, MITOCHONDRIAL"/>
    <property type="match status" value="1"/>
</dbReference>
<dbReference type="InterPro" id="IPR025110">
    <property type="entry name" value="AMP-bd_C"/>
</dbReference>
<evidence type="ECO:0000256" key="3">
    <source>
        <dbReference type="SAM" id="MobiDB-lite"/>
    </source>
</evidence>
<dbReference type="GO" id="GO:0016874">
    <property type="term" value="F:ligase activity"/>
    <property type="evidence" value="ECO:0007669"/>
    <property type="project" value="UniProtKB-KW"/>
</dbReference>
<dbReference type="Pfam" id="PF13193">
    <property type="entry name" value="AMP-binding_C"/>
    <property type="match status" value="1"/>
</dbReference>
<feature type="region of interest" description="Disordered" evidence="3">
    <location>
        <begin position="306"/>
        <end position="329"/>
    </location>
</feature>
<accession>A0ABP8E3B2</accession>
<dbReference type="RefSeq" id="WP_344796368.1">
    <property type="nucleotide sequence ID" value="NZ_BAABAU010000003.1"/>
</dbReference>
<organism evidence="6 7">
    <name type="scientific">Frondihabitans peucedani</name>
    <dbReference type="NCBI Taxonomy" id="598626"/>
    <lineage>
        <taxon>Bacteria</taxon>
        <taxon>Bacillati</taxon>
        <taxon>Actinomycetota</taxon>
        <taxon>Actinomycetes</taxon>
        <taxon>Micrococcales</taxon>
        <taxon>Microbacteriaceae</taxon>
        <taxon>Frondihabitans</taxon>
    </lineage>
</organism>
<evidence type="ECO:0000313" key="6">
    <source>
        <dbReference type="EMBL" id="GAA4266730.1"/>
    </source>
</evidence>
<dbReference type="EMBL" id="BAABAU010000003">
    <property type="protein sequence ID" value="GAA4266730.1"/>
    <property type="molecule type" value="Genomic_DNA"/>
</dbReference>
<feature type="region of interest" description="Disordered" evidence="3">
    <location>
        <begin position="483"/>
        <end position="503"/>
    </location>
</feature>
<dbReference type="InterPro" id="IPR000873">
    <property type="entry name" value="AMP-dep_synth/lig_dom"/>
</dbReference>